<keyword evidence="4" id="KW-1185">Reference proteome</keyword>
<organism evidence="3 4">
    <name type="scientific">Erythroxylum novogranatense</name>
    <dbReference type="NCBI Taxonomy" id="1862640"/>
    <lineage>
        <taxon>Eukaryota</taxon>
        <taxon>Viridiplantae</taxon>
        <taxon>Streptophyta</taxon>
        <taxon>Embryophyta</taxon>
        <taxon>Tracheophyta</taxon>
        <taxon>Spermatophyta</taxon>
        <taxon>Magnoliopsida</taxon>
        <taxon>eudicotyledons</taxon>
        <taxon>Gunneridae</taxon>
        <taxon>Pentapetalae</taxon>
        <taxon>rosids</taxon>
        <taxon>fabids</taxon>
        <taxon>Malpighiales</taxon>
        <taxon>Erythroxylaceae</taxon>
        <taxon>Erythroxylum</taxon>
    </lineage>
</organism>
<dbReference type="EMBL" id="JAIWQS010000001">
    <property type="protein sequence ID" value="KAJ8773745.1"/>
    <property type="molecule type" value="Genomic_DNA"/>
</dbReference>
<comment type="caution">
    <text evidence="3">The sequence shown here is derived from an EMBL/GenBank/DDBJ whole genome shotgun (WGS) entry which is preliminary data.</text>
</comment>
<feature type="region of interest" description="Disordered" evidence="2">
    <location>
        <begin position="320"/>
        <end position="339"/>
    </location>
</feature>
<dbReference type="AlphaFoldDB" id="A0AAV8U726"/>
<name>A0AAV8U726_9ROSI</name>
<feature type="coiled-coil region" evidence="1">
    <location>
        <begin position="13"/>
        <end position="100"/>
    </location>
</feature>
<accession>A0AAV8U726</accession>
<dbReference type="Proteomes" id="UP001159364">
    <property type="component" value="Linkage Group LG01"/>
</dbReference>
<evidence type="ECO:0000313" key="3">
    <source>
        <dbReference type="EMBL" id="KAJ8773745.1"/>
    </source>
</evidence>
<sequence>MELLKFSKFRLQLQALISEIHDLRERERSATEQCGLLVQKQRKMEEEYGSRVHELEADLASCNEQREKLERKVNYLHNDNALLENKLKELKGTIQNLLQSRESFVNVYEESTGEMKCAIEMKDRKLDILSEKINSHFCLFDSIEKEAFSIKQVVDSVRCLVSEKEEVVTILQGKMDKVCSFESLFVEKILQLEQRVACKDAELHRKEKVIAELKAALEAEKLGNMCQNHVEEISIQNTLLAKDAVIHNLISEKEALNIEVGTLATILQRIKDTIRNMNQEDSRVLSSVLECREDGDTVMAAEDNRVESLILNFGDMPPNEASSLVTAENKGEDDDLANH</sequence>
<gene>
    <name evidence="3" type="ORF">K2173_006395</name>
</gene>
<reference evidence="3 4" key="1">
    <citation type="submission" date="2021-09" db="EMBL/GenBank/DDBJ databases">
        <title>Genomic insights and catalytic innovation underlie evolution of tropane alkaloids biosynthesis.</title>
        <authorList>
            <person name="Wang Y.-J."/>
            <person name="Tian T."/>
            <person name="Huang J.-P."/>
            <person name="Huang S.-X."/>
        </authorList>
    </citation>
    <scope>NUCLEOTIDE SEQUENCE [LARGE SCALE GENOMIC DNA]</scope>
    <source>
        <strain evidence="3">KIB-2018</strain>
        <tissue evidence="3">Leaf</tissue>
    </source>
</reference>
<keyword evidence="1" id="KW-0175">Coiled coil</keyword>
<proteinExistence type="predicted"/>
<evidence type="ECO:0000256" key="1">
    <source>
        <dbReference type="SAM" id="Coils"/>
    </source>
</evidence>
<evidence type="ECO:0000313" key="4">
    <source>
        <dbReference type="Proteomes" id="UP001159364"/>
    </source>
</evidence>
<protein>
    <submittedName>
        <fullName evidence="3">Uncharacterized protein</fullName>
    </submittedName>
</protein>
<evidence type="ECO:0000256" key="2">
    <source>
        <dbReference type="SAM" id="MobiDB-lite"/>
    </source>
</evidence>